<keyword evidence="3" id="KW-1185">Reference proteome</keyword>
<sequence length="96" mass="11422">MAEAFDIFFRWTGITFWCLAVGLPSLAFLRAFADLVDYLRWLRHIHGPEQASWRALPRIGWRSRGDFLPFGRSFTSVSIGRFSWHGLRDWREERTF</sequence>
<dbReference type="EMBL" id="FNJL01000004">
    <property type="protein sequence ID" value="SDO86410.1"/>
    <property type="molecule type" value="Genomic_DNA"/>
</dbReference>
<keyword evidence="1" id="KW-1133">Transmembrane helix</keyword>
<evidence type="ECO:0000313" key="3">
    <source>
        <dbReference type="Proteomes" id="UP000199317"/>
    </source>
</evidence>
<protein>
    <submittedName>
        <fullName evidence="2">Uncharacterized protein</fullName>
    </submittedName>
</protein>
<feature type="transmembrane region" description="Helical" evidence="1">
    <location>
        <begin position="14"/>
        <end position="33"/>
    </location>
</feature>
<proteinExistence type="predicted"/>
<dbReference type="AlphaFoldDB" id="A0A1H0N214"/>
<evidence type="ECO:0000256" key="1">
    <source>
        <dbReference type="SAM" id="Phobius"/>
    </source>
</evidence>
<keyword evidence="1" id="KW-0812">Transmembrane</keyword>
<gene>
    <name evidence="2" type="ORF">SAMN04489708_104155</name>
</gene>
<organism evidence="2 3">
    <name type="scientific">Paracidovorax cattleyae</name>
    <dbReference type="NCBI Taxonomy" id="80868"/>
    <lineage>
        <taxon>Bacteria</taxon>
        <taxon>Pseudomonadati</taxon>
        <taxon>Pseudomonadota</taxon>
        <taxon>Betaproteobacteria</taxon>
        <taxon>Burkholderiales</taxon>
        <taxon>Comamonadaceae</taxon>
        <taxon>Paracidovorax</taxon>
    </lineage>
</organism>
<keyword evidence="1" id="KW-0472">Membrane</keyword>
<evidence type="ECO:0000313" key="2">
    <source>
        <dbReference type="EMBL" id="SDO86410.1"/>
    </source>
</evidence>
<dbReference type="Proteomes" id="UP000199317">
    <property type="component" value="Unassembled WGS sequence"/>
</dbReference>
<reference evidence="3" key="1">
    <citation type="submission" date="2016-10" db="EMBL/GenBank/DDBJ databases">
        <authorList>
            <person name="Varghese N."/>
            <person name="Submissions S."/>
        </authorList>
    </citation>
    <scope>NUCLEOTIDE SEQUENCE [LARGE SCALE GENOMIC DNA]</scope>
    <source>
        <strain evidence="3">DSM 17101</strain>
    </source>
</reference>
<dbReference type="OrthoDB" id="9860936at2"/>
<dbReference type="RefSeq" id="WP_092832669.1">
    <property type="nucleotide sequence ID" value="NZ_CP028290.1"/>
</dbReference>
<name>A0A1H0N214_9BURK</name>
<accession>A0A1H0N214</accession>